<dbReference type="PROSITE" id="PS51832">
    <property type="entry name" value="HD_GYP"/>
    <property type="match status" value="1"/>
</dbReference>
<dbReference type="PANTHER" id="PTHR43155:SF2">
    <property type="entry name" value="CYCLIC DI-GMP PHOSPHODIESTERASE PA4108"/>
    <property type="match status" value="1"/>
</dbReference>
<dbReference type="Proteomes" id="UP001209344">
    <property type="component" value="Unassembled WGS sequence"/>
</dbReference>
<evidence type="ECO:0000313" key="2">
    <source>
        <dbReference type="EMBL" id="MCW4126734.1"/>
    </source>
</evidence>
<evidence type="ECO:0000259" key="1">
    <source>
        <dbReference type="PROSITE" id="PS51832"/>
    </source>
</evidence>
<dbReference type="RefSeq" id="WP_264965074.1">
    <property type="nucleotide sequence ID" value="NZ_JAPDVK010000001.1"/>
</dbReference>
<proteinExistence type="predicted"/>
<dbReference type="CDD" id="cd00077">
    <property type="entry name" value="HDc"/>
    <property type="match status" value="1"/>
</dbReference>
<protein>
    <recommendedName>
        <fullName evidence="1">HD-GYP domain-containing protein</fullName>
    </recommendedName>
</protein>
<dbReference type="Gene3D" id="1.10.3210.10">
    <property type="entry name" value="Hypothetical protein af1432"/>
    <property type="match status" value="1"/>
</dbReference>
<dbReference type="InterPro" id="IPR037522">
    <property type="entry name" value="HD_GYP_dom"/>
</dbReference>
<dbReference type="EMBL" id="JAPDVK010000001">
    <property type="protein sequence ID" value="MCW4126734.1"/>
    <property type="molecule type" value="Genomic_DNA"/>
</dbReference>
<dbReference type="InterPro" id="IPR003607">
    <property type="entry name" value="HD/PDEase_dom"/>
</dbReference>
<name>A0AAP3B920_9BACT</name>
<dbReference type="PANTHER" id="PTHR43155">
    <property type="entry name" value="CYCLIC DI-GMP PHOSPHODIESTERASE PA4108-RELATED"/>
    <property type="match status" value="1"/>
</dbReference>
<organism evidence="2 3">
    <name type="scientific">Segatella copri</name>
    <dbReference type="NCBI Taxonomy" id="165179"/>
    <lineage>
        <taxon>Bacteria</taxon>
        <taxon>Pseudomonadati</taxon>
        <taxon>Bacteroidota</taxon>
        <taxon>Bacteroidia</taxon>
        <taxon>Bacteroidales</taxon>
        <taxon>Prevotellaceae</taxon>
        <taxon>Segatella</taxon>
    </lineage>
</organism>
<gene>
    <name evidence="2" type="ORF">ONT16_00320</name>
</gene>
<comment type="caution">
    <text evidence="2">The sequence shown here is derived from an EMBL/GenBank/DDBJ whole genome shotgun (WGS) entry which is preliminary data.</text>
</comment>
<evidence type="ECO:0000313" key="3">
    <source>
        <dbReference type="Proteomes" id="UP001209344"/>
    </source>
</evidence>
<reference evidence="2" key="1">
    <citation type="submission" date="2022-11" db="EMBL/GenBank/DDBJ databases">
        <title>Genomic repertoires linked with pathogenic potency of arthritogenic Prevotella copri isolated from the gut of rheumatoid arthritis patients.</title>
        <authorList>
            <person name="Nii T."/>
            <person name="Maeda Y."/>
            <person name="Motooka D."/>
            <person name="Naito M."/>
            <person name="Matsumoto Y."/>
            <person name="Ogawa T."/>
            <person name="Oguro-Igashira E."/>
            <person name="Kishikawa T."/>
            <person name="Yamashita M."/>
            <person name="Koizumi S."/>
            <person name="Kurakawa T."/>
            <person name="Okumura R."/>
            <person name="Kayama H."/>
            <person name="Murakami M."/>
            <person name="Sakaguchi T."/>
            <person name="Das B."/>
            <person name="Nakamura S."/>
            <person name="Okada Y."/>
            <person name="Kumanogoh A."/>
            <person name="Takeda K."/>
        </authorList>
    </citation>
    <scope>NUCLEOTIDE SEQUENCE</scope>
    <source>
        <strain evidence="2">F3-75</strain>
    </source>
</reference>
<accession>A0AAP3B920</accession>
<feature type="domain" description="HD-GYP" evidence="1">
    <location>
        <begin position="75"/>
        <end position="284"/>
    </location>
</feature>
<sequence>MNHYTDLAFIVDTARVSANYKKKHVKMFCEDIIKMFRHRKDQQTSTQYNQALECVSTDPRLIKYLNDEERIGFVMELNVATQITTYAHSTHVARLAEAMMKAIIKHRRELLVGKLGISSKWQVRLHQRQLIHFIIHAALLHDIGKNSIVSVVNNDYRQLSDEERRIIRMHPRMGLKYLKISQELKYYHDTTLGHHKWYNGKGGYPSDFDNTKSPYRFMIDIITLCDCMQAATERVGRNYKQEKSFEKVMEELREGAGTRYNPDLVKLIDDIPELYKELERIAIYGWPDIYYEIYKNYMR</sequence>
<dbReference type="Pfam" id="PF13487">
    <property type="entry name" value="HD_5"/>
    <property type="match status" value="1"/>
</dbReference>
<dbReference type="SUPFAM" id="SSF109604">
    <property type="entry name" value="HD-domain/PDEase-like"/>
    <property type="match status" value="1"/>
</dbReference>
<dbReference type="AlphaFoldDB" id="A0AAP3B920"/>